<dbReference type="InterPro" id="IPR049326">
    <property type="entry name" value="Rhodopsin_dom_fungi"/>
</dbReference>
<feature type="transmembrane region" description="Helical" evidence="2">
    <location>
        <begin position="20"/>
        <end position="41"/>
    </location>
</feature>
<gene>
    <name evidence="4" type="ORF">HMPREF1541_03357</name>
</gene>
<dbReference type="Pfam" id="PF20684">
    <property type="entry name" value="Fung_rhodopsin"/>
    <property type="match status" value="1"/>
</dbReference>
<dbReference type="STRING" id="1220924.W2RYB8"/>
<dbReference type="RefSeq" id="XP_008715931.1">
    <property type="nucleotide sequence ID" value="XM_008717709.1"/>
</dbReference>
<dbReference type="VEuPathDB" id="FungiDB:HMPREF1541_03357"/>
<dbReference type="eggNOG" id="ENOG502SPG6">
    <property type="taxonomic scope" value="Eukaryota"/>
</dbReference>
<accession>W2RYB8</accession>
<dbReference type="AlphaFoldDB" id="W2RYB8"/>
<evidence type="ECO:0000313" key="4">
    <source>
        <dbReference type="EMBL" id="ETN41422.1"/>
    </source>
</evidence>
<evidence type="ECO:0000256" key="2">
    <source>
        <dbReference type="SAM" id="Phobius"/>
    </source>
</evidence>
<feature type="transmembrane region" description="Helical" evidence="2">
    <location>
        <begin position="97"/>
        <end position="121"/>
    </location>
</feature>
<keyword evidence="2" id="KW-0472">Membrane</keyword>
<reference evidence="4 5" key="1">
    <citation type="submission" date="2013-03" db="EMBL/GenBank/DDBJ databases">
        <title>The Genome Sequence of Phialophora europaea CBS 101466.</title>
        <authorList>
            <consortium name="The Broad Institute Genomics Platform"/>
            <person name="Cuomo C."/>
            <person name="de Hoog S."/>
            <person name="Gorbushina A."/>
            <person name="Walker B."/>
            <person name="Young S.K."/>
            <person name="Zeng Q."/>
            <person name="Gargeya S."/>
            <person name="Fitzgerald M."/>
            <person name="Haas B."/>
            <person name="Abouelleil A."/>
            <person name="Allen A.W."/>
            <person name="Alvarado L."/>
            <person name="Arachchi H.M."/>
            <person name="Berlin A.M."/>
            <person name="Chapman S.B."/>
            <person name="Gainer-Dewar J."/>
            <person name="Goldberg J."/>
            <person name="Griggs A."/>
            <person name="Gujja S."/>
            <person name="Hansen M."/>
            <person name="Howarth C."/>
            <person name="Imamovic A."/>
            <person name="Ireland A."/>
            <person name="Larimer J."/>
            <person name="McCowan C."/>
            <person name="Murphy C."/>
            <person name="Pearson M."/>
            <person name="Poon T.W."/>
            <person name="Priest M."/>
            <person name="Roberts A."/>
            <person name="Saif S."/>
            <person name="Shea T."/>
            <person name="Sisk P."/>
            <person name="Sykes S."/>
            <person name="Wortman J."/>
            <person name="Nusbaum C."/>
            <person name="Birren B."/>
        </authorList>
    </citation>
    <scope>NUCLEOTIDE SEQUENCE [LARGE SCALE GENOMIC DNA]</scope>
    <source>
        <strain evidence="4 5">CBS 101466</strain>
    </source>
</reference>
<dbReference type="PANTHER" id="PTHR38794:SF3">
    <property type="entry name" value="INTEGRAL MEMBRANE PROTEIN"/>
    <property type="match status" value="1"/>
</dbReference>
<dbReference type="HOGENOM" id="CLU_036632_0_0_1"/>
<dbReference type="OrthoDB" id="3918601at2759"/>
<dbReference type="GeneID" id="19970696"/>
<keyword evidence="2" id="KW-1133">Transmembrane helix</keyword>
<feature type="transmembrane region" description="Helical" evidence="2">
    <location>
        <begin position="53"/>
        <end position="77"/>
    </location>
</feature>
<dbReference type="InParanoid" id="W2RYB8"/>
<sequence>MDRESPPFFEVTPSDRSGWVVIVTIIFLVYSILAVAAKIVSRMHLTALRSFDWIIATAVLMAMSQSVLLVRSCYHGLGQHEADLQESSLTAAQKDLYAASLLAILVHGLSKVSVSIFIQAINARSDLKIVNRALFAVIALWSAISLLLAAFRCSLPNPWQEGNESCLDALAVSIGINVFNILTDLGLVVLPVVMMWGVHTSTDVKVRVMSLFSCRLLVPILVILEIVYLNKRFESNDITWSVVDSSMWAQIAMNMSIVTACIPSLKGVIDMFWSGASLFTIPGQYSSQEADGTFKLQSILPSQFRTYQTGSVTRTKNGDFDPRPSQNEVISAAGDLRQRAKSKPTRSESQVSLRENAITRTVEYEIYHEPGSPPPAPGAGRTAVSDSFSQDSVEPEERLL</sequence>
<name>W2RYB8_CYPE1</name>
<feature type="transmembrane region" description="Helical" evidence="2">
    <location>
        <begin position="133"/>
        <end position="151"/>
    </location>
</feature>
<organism evidence="4 5">
    <name type="scientific">Cyphellophora europaea (strain CBS 101466)</name>
    <name type="common">Phialophora europaea</name>
    <dbReference type="NCBI Taxonomy" id="1220924"/>
    <lineage>
        <taxon>Eukaryota</taxon>
        <taxon>Fungi</taxon>
        <taxon>Dikarya</taxon>
        <taxon>Ascomycota</taxon>
        <taxon>Pezizomycotina</taxon>
        <taxon>Eurotiomycetes</taxon>
        <taxon>Chaetothyriomycetidae</taxon>
        <taxon>Chaetothyriales</taxon>
        <taxon>Cyphellophoraceae</taxon>
        <taxon>Cyphellophora</taxon>
    </lineage>
</organism>
<feature type="domain" description="Rhodopsin" evidence="3">
    <location>
        <begin position="38"/>
        <end position="269"/>
    </location>
</feature>
<evidence type="ECO:0000259" key="3">
    <source>
        <dbReference type="Pfam" id="PF20684"/>
    </source>
</evidence>
<feature type="transmembrane region" description="Helical" evidence="2">
    <location>
        <begin position="208"/>
        <end position="228"/>
    </location>
</feature>
<feature type="region of interest" description="Disordered" evidence="1">
    <location>
        <begin position="367"/>
        <end position="400"/>
    </location>
</feature>
<keyword evidence="2" id="KW-0812">Transmembrane</keyword>
<dbReference type="PANTHER" id="PTHR38794">
    <property type="entry name" value="INTEGRAL MEMBRANE PROTEIN"/>
    <property type="match status" value="1"/>
</dbReference>
<evidence type="ECO:0000256" key="1">
    <source>
        <dbReference type="SAM" id="MobiDB-lite"/>
    </source>
</evidence>
<dbReference type="Proteomes" id="UP000030752">
    <property type="component" value="Unassembled WGS sequence"/>
</dbReference>
<dbReference type="EMBL" id="KB822719">
    <property type="protein sequence ID" value="ETN41422.1"/>
    <property type="molecule type" value="Genomic_DNA"/>
</dbReference>
<keyword evidence="5" id="KW-1185">Reference proteome</keyword>
<protein>
    <recommendedName>
        <fullName evidence="3">Rhodopsin domain-containing protein</fullName>
    </recommendedName>
</protein>
<evidence type="ECO:0000313" key="5">
    <source>
        <dbReference type="Proteomes" id="UP000030752"/>
    </source>
</evidence>
<feature type="transmembrane region" description="Helical" evidence="2">
    <location>
        <begin position="171"/>
        <end position="196"/>
    </location>
</feature>
<proteinExistence type="predicted"/>